<dbReference type="InterPro" id="IPR020806">
    <property type="entry name" value="PKS_PP-bd"/>
</dbReference>
<dbReference type="Proteomes" id="UP000319103">
    <property type="component" value="Unassembled WGS sequence"/>
</dbReference>
<keyword evidence="2" id="KW-0597">Phosphoprotein</keyword>
<comment type="caution">
    <text evidence="4">The sequence shown here is derived from an EMBL/GenBank/DDBJ whole genome shotgun (WGS) entry which is preliminary data.</text>
</comment>
<feature type="domain" description="Carrier" evidence="3">
    <location>
        <begin position="1"/>
        <end position="78"/>
    </location>
</feature>
<dbReference type="Pfam" id="PF00550">
    <property type="entry name" value="PP-binding"/>
    <property type="match status" value="1"/>
</dbReference>
<dbReference type="RefSeq" id="WP_141637415.1">
    <property type="nucleotide sequence ID" value="NZ_VIGB01000003.1"/>
</dbReference>
<keyword evidence="5" id="KW-1185">Reference proteome</keyword>
<evidence type="ECO:0000256" key="1">
    <source>
        <dbReference type="ARBA" id="ARBA00022450"/>
    </source>
</evidence>
<protein>
    <submittedName>
        <fullName evidence="4">Acyl carrier protein</fullName>
    </submittedName>
</protein>
<organism evidence="4 5">
    <name type="scientific">Kitasatospora acidiphila</name>
    <dbReference type="NCBI Taxonomy" id="2567942"/>
    <lineage>
        <taxon>Bacteria</taxon>
        <taxon>Bacillati</taxon>
        <taxon>Actinomycetota</taxon>
        <taxon>Actinomycetes</taxon>
        <taxon>Kitasatosporales</taxon>
        <taxon>Streptomycetaceae</taxon>
        <taxon>Kitasatospora</taxon>
    </lineage>
</organism>
<gene>
    <name evidence="4" type="ORF">E6W39_38540</name>
</gene>
<evidence type="ECO:0000313" key="4">
    <source>
        <dbReference type="EMBL" id="TQF07010.1"/>
    </source>
</evidence>
<dbReference type="InterPro" id="IPR009081">
    <property type="entry name" value="PP-bd_ACP"/>
</dbReference>
<dbReference type="PROSITE" id="PS50075">
    <property type="entry name" value="CARRIER"/>
    <property type="match status" value="1"/>
</dbReference>
<dbReference type="GO" id="GO:0017000">
    <property type="term" value="P:antibiotic biosynthetic process"/>
    <property type="evidence" value="ECO:0007669"/>
    <property type="project" value="UniProtKB-ARBA"/>
</dbReference>
<dbReference type="AlphaFoldDB" id="A0A540WD90"/>
<dbReference type="SMART" id="SM00823">
    <property type="entry name" value="PKS_PP"/>
    <property type="match status" value="1"/>
</dbReference>
<dbReference type="SUPFAM" id="SSF47336">
    <property type="entry name" value="ACP-like"/>
    <property type="match status" value="1"/>
</dbReference>
<dbReference type="GO" id="GO:0031177">
    <property type="term" value="F:phosphopantetheine binding"/>
    <property type="evidence" value="ECO:0007669"/>
    <property type="project" value="InterPro"/>
</dbReference>
<keyword evidence="1" id="KW-0596">Phosphopantetheine</keyword>
<dbReference type="InterPro" id="IPR036736">
    <property type="entry name" value="ACP-like_sf"/>
</dbReference>
<proteinExistence type="predicted"/>
<sequence>MTALYEPIKTKLAQHFNIPEDTITPDTTFDELGLDSLGKVELLCVLQDELGLRIPATDALSAGDTTFGQAVATVEAAQADGSAGEAAQHGTTAPVAGA</sequence>
<dbReference type="Gene3D" id="1.10.1200.10">
    <property type="entry name" value="ACP-like"/>
    <property type="match status" value="1"/>
</dbReference>
<evidence type="ECO:0000313" key="5">
    <source>
        <dbReference type="Proteomes" id="UP000319103"/>
    </source>
</evidence>
<accession>A0A540WD90</accession>
<evidence type="ECO:0000259" key="3">
    <source>
        <dbReference type="PROSITE" id="PS50075"/>
    </source>
</evidence>
<evidence type="ECO:0000256" key="2">
    <source>
        <dbReference type="ARBA" id="ARBA00022553"/>
    </source>
</evidence>
<reference evidence="4 5" key="1">
    <citation type="submission" date="2019-06" db="EMBL/GenBank/DDBJ databases">
        <title>Description of Kitasatospora acidophila sp. nov. isolated from pine grove soil, and reclassification of Streptomyces novaecaesareae to Kitasatospora novaeceasareae comb. nov.</title>
        <authorList>
            <person name="Kim M.J."/>
        </authorList>
    </citation>
    <scope>NUCLEOTIDE SEQUENCE [LARGE SCALE GENOMIC DNA]</scope>
    <source>
        <strain evidence="4 5">MMS16-CNU292</strain>
    </source>
</reference>
<name>A0A540WD90_9ACTN</name>
<dbReference type="EMBL" id="VIGB01000003">
    <property type="protein sequence ID" value="TQF07010.1"/>
    <property type="molecule type" value="Genomic_DNA"/>
</dbReference>
<dbReference type="OrthoDB" id="3192863at2"/>